<proteinExistence type="predicted"/>
<dbReference type="OrthoDB" id="421979at2759"/>
<gene>
    <name evidence="1" type="ORF">ASZ78_008419</name>
</gene>
<dbReference type="EMBL" id="MCFN01000495">
    <property type="protein sequence ID" value="OXB58079.1"/>
    <property type="molecule type" value="Genomic_DNA"/>
</dbReference>
<protein>
    <submittedName>
        <fullName evidence="1">Uncharacterized protein</fullName>
    </submittedName>
</protein>
<evidence type="ECO:0000313" key="2">
    <source>
        <dbReference type="Proteomes" id="UP000198323"/>
    </source>
</evidence>
<dbReference type="Proteomes" id="UP000198323">
    <property type="component" value="Unassembled WGS sequence"/>
</dbReference>
<organism evidence="1 2">
    <name type="scientific">Callipepla squamata</name>
    <name type="common">Scaled quail</name>
    <dbReference type="NCBI Taxonomy" id="9009"/>
    <lineage>
        <taxon>Eukaryota</taxon>
        <taxon>Metazoa</taxon>
        <taxon>Chordata</taxon>
        <taxon>Craniata</taxon>
        <taxon>Vertebrata</taxon>
        <taxon>Euteleostomi</taxon>
        <taxon>Archelosauria</taxon>
        <taxon>Archosauria</taxon>
        <taxon>Dinosauria</taxon>
        <taxon>Saurischia</taxon>
        <taxon>Theropoda</taxon>
        <taxon>Coelurosauria</taxon>
        <taxon>Aves</taxon>
        <taxon>Neognathae</taxon>
        <taxon>Galloanserae</taxon>
        <taxon>Galliformes</taxon>
        <taxon>Odontophoridae</taxon>
        <taxon>Callipepla</taxon>
    </lineage>
</organism>
<comment type="caution">
    <text evidence="1">The sequence shown here is derived from an EMBL/GenBank/DDBJ whole genome shotgun (WGS) entry which is preliminary data.</text>
</comment>
<keyword evidence="2" id="KW-1185">Reference proteome</keyword>
<accession>A0A226MST6</accession>
<dbReference type="STRING" id="9009.A0A226MST6"/>
<dbReference type="AlphaFoldDB" id="A0A226MST6"/>
<name>A0A226MST6_CALSU</name>
<reference evidence="1 2" key="1">
    <citation type="submission" date="2016-07" db="EMBL/GenBank/DDBJ databases">
        <title>Disparate Historic Effective Population Sizes Predicted by Modern Levels of Genome Diversity for the Scaled Quail (Callipepla squamata) and the Northern Bobwhite (Colinus virginianus): Inferences from First and Second Generation Draft Genome Assemblies for Sympatric New World Quail.</title>
        <authorList>
            <person name="Oldeschulte D.L."/>
            <person name="Halley Y.A."/>
            <person name="Bhattarai E.K."/>
            <person name="Brashear W.A."/>
            <person name="Hill J."/>
            <person name="Metz R.P."/>
            <person name="Johnson C.D."/>
            <person name="Rollins D."/>
            <person name="Peterson M.J."/>
            <person name="Bickhart D.M."/>
            <person name="Decker J.E."/>
            <person name="Seabury C.M."/>
        </authorList>
    </citation>
    <scope>NUCLEOTIDE SEQUENCE [LARGE SCALE GENOMIC DNA]</scope>
    <source>
        <strain evidence="1 2">Texas</strain>
        <tissue evidence="1">Leg muscle</tissue>
    </source>
</reference>
<evidence type="ECO:0000313" key="1">
    <source>
        <dbReference type="EMBL" id="OXB58079.1"/>
    </source>
</evidence>
<sequence length="185" mass="21326">MSRDPGRGRWLLLAACAHVFFLFPPFRTRAFALSVVLEDAEDKAEVPVLQKSEKRGTVSKRSKEIASFIIPTHTWIFSSSGAKLEITILVSKSIFWFTELKEVIFIIQSQSNSFHSKRAEDLKRDILKQAADLGKINWCLGKRNVYYLCLTRVFLFFLKELPTVLLIHQMGRHEGAWTILPLMRE</sequence>